<evidence type="ECO:0000256" key="4">
    <source>
        <dbReference type="ARBA" id="ARBA00022475"/>
    </source>
</evidence>
<keyword evidence="4" id="KW-1003">Cell membrane</keyword>
<dbReference type="STRING" id="1194083.BN12_2420016"/>
<comment type="function">
    <text evidence="9">Part of the ABC transporter complex LsrABCD involved in autoinducer 2 (AI-2) import. Probably responsible for the translocation of the substrate across the membrane.</text>
</comment>
<dbReference type="PANTHER" id="PTHR32196:SF29">
    <property type="entry name" value="AUTOINDUCER 2 IMPORT SYSTEM PERMEASE PROTEIN LSRC"/>
    <property type="match status" value="1"/>
</dbReference>
<keyword evidence="8 12" id="KW-0472">Membrane</keyword>
<sequence>MTMSVTASRPVARPTQSTRRPMTTALARREVQIVIAMLLIVGVSTLAYPDFLSSRVIANVFIAAMVTTFVSLGQTFVMLARGIDLSVAPILGLSAVVVGFAAQDHGLGLWRGLVLGAVVGMVLGVGNAVLVSWFKLPPIIATLGTFSVYGGLQFVVTGGQQVDQIPGQYTQYGIATHTIVPGVPVILLAGLAATALVSWVLRSTVFGRNVYATGDDGEAAFRAGIPVRRITFLAYVLCGLFAGIAGVVYLTRTGSADSLTGTQTNENLNAIAAALIGGTALTGGRGTAVGSFLGSVFLSLTLSAMGIAFGVPNEWQPAGIGVLILLAVVADPRARRGHALTTLRMRLRRSAR</sequence>
<dbReference type="Proteomes" id="UP000035721">
    <property type="component" value="Unassembled WGS sequence"/>
</dbReference>
<keyword evidence="3" id="KW-0813">Transport</keyword>
<evidence type="ECO:0000313" key="13">
    <source>
        <dbReference type="EMBL" id="CCH78033.1"/>
    </source>
</evidence>
<dbReference type="EMBL" id="CAJB01000160">
    <property type="protein sequence ID" value="CCH78033.1"/>
    <property type="molecule type" value="Genomic_DNA"/>
</dbReference>
<comment type="subcellular location">
    <subcellularLocation>
        <location evidence="1">Cell membrane</location>
        <topology evidence="1">Multi-pass membrane protein</topology>
    </subcellularLocation>
</comment>
<evidence type="ECO:0000256" key="8">
    <source>
        <dbReference type="ARBA" id="ARBA00023136"/>
    </source>
</evidence>
<gene>
    <name evidence="13" type="ORF">BN12_2420016</name>
</gene>
<keyword evidence="6 12" id="KW-0812">Transmembrane</keyword>
<accession>A0A077LVS1</accession>
<dbReference type="OrthoDB" id="9808136at2"/>
<dbReference type="Pfam" id="PF02653">
    <property type="entry name" value="BPD_transp_2"/>
    <property type="match status" value="1"/>
</dbReference>
<keyword evidence="14" id="KW-1185">Reference proteome</keyword>
<comment type="subunit">
    <text evidence="2">The complex is composed of two ATP-binding proteins (LsrA), two transmembrane proteins (LsrC and LsrD) and a solute-binding protein (LsrB).</text>
</comment>
<feature type="transmembrane region" description="Helical" evidence="12">
    <location>
        <begin position="139"/>
        <end position="158"/>
    </location>
</feature>
<dbReference type="GO" id="GO:0005886">
    <property type="term" value="C:plasma membrane"/>
    <property type="evidence" value="ECO:0007669"/>
    <property type="project" value="UniProtKB-SubCell"/>
</dbReference>
<evidence type="ECO:0000256" key="6">
    <source>
        <dbReference type="ARBA" id="ARBA00022692"/>
    </source>
</evidence>
<evidence type="ECO:0000256" key="7">
    <source>
        <dbReference type="ARBA" id="ARBA00022989"/>
    </source>
</evidence>
<feature type="transmembrane region" description="Helical" evidence="12">
    <location>
        <begin position="31"/>
        <end position="49"/>
    </location>
</feature>
<evidence type="ECO:0000256" key="5">
    <source>
        <dbReference type="ARBA" id="ARBA00022519"/>
    </source>
</evidence>
<comment type="caution">
    <text evidence="13">The sequence shown here is derived from an EMBL/GenBank/DDBJ whole genome shotgun (WGS) entry which is preliminary data.</text>
</comment>
<dbReference type="AlphaFoldDB" id="A0A077LVS1"/>
<evidence type="ECO:0000256" key="12">
    <source>
        <dbReference type="SAM" id="Phobius"/>
    </source>
</evidence>
<protein>
    <recommendedName>
        <fullName evidence="10">Autoinducer 2 import system permease protein LsrC</fullName>
    </recommendedName>
</protein>
<evidence type="ECO:0000256" key="2">
    <source>
        <dbReference type="ARBA" id="ARBA00011262"/>
    </source>
</evidence>
<keyword evidence="7 12" id="KW-1133">Transmembrane helix</keyword>
<reference evidence="13 14" key="1">
    <citation type="journal article" date="2013" name="ISME J.">
        <title>A metabolic model for members of the genus Tetrasphaera involved in enhanced biological phosphorus removal.</title>
        <authorList>
            <person name="Kristiansen R."/>
            <person name="Nguyen H.T.T."/>
            <person name="Saunders A.M."/>
            <person name="Nielsen J.L."/>
            <person name="Wimmer R."/>
            <person name="Le V.Q."/>
            <person name="McIlroy S.J."/>
            <person name="Petrovski S."/>
            <person name="Seviour R.J."/>
            <person name="Calteau A."/>
            <person name="Nielsen K.L."/>
            <person name="Nielsen P.H."/>
        </authorList>
    </citation>
    <scope>NUCLEOTIDE SEQUENCE [LARGE SCALE GENOMIC DNA]</scope>
    <source>
        <strain evidence="13 14">T1-X7</strain>
    </source>
</reference>
<evidence type="ECO:0000256" key="11">
    <source>
        <dbReference type="SAM" id="MobiDB-lite"/>
    </source>
</evidence>
<keyword evidence="5" id="KW-0997">Cell inner membrane</keyword>
<organism evidence="13 14">
    <name type="scientific">Nostocoides japonicum T1-X7</name>
    <dbReference type="NCBI Taxonomy" id="1194083"/>
    <lineage>
        <taxon>Bacteria</taxon>
        <taxon>Bacillati</taxon>
        <taxon>Actinomycetota</taxon>
        <taxon>Actinomycetes</taxon>
        <taxon>Micrococcales</taxon>
        <taxon>Intrasporangiaceae</taxon>
        <taxon>Nostocoides</taxon>
    </lineage>
</organism>
<evidence type="ECO:0000256" key="3">
    <source>
        <dbReference type="ARBA" id="ARBA00022448"/>
    </source>
</evidence>
<evidence type="ECO:0000256" key="9">
    <source>
        <dbReference type="ARBA" id="ARBA00025439"/>
    </source>
</evidence>
<evidence type="ECO:0000256" key="1">
    <source>
        <dbReference type="ARBA" id="ARBA00004651"/>
    </source>
</evidence>
<proteinExistence type="predicted"/>
<feature type="transmembrane region" description="Helical" evidence="12">
    <location>
        <begin position="56"/>
        <end position="77"/>
    </location>
</feature>
<feature type="transmembrane region" description="Helical" evidence="12">
    <location>
        <begin position="288"/>
        <end position="309"/>
    </location>
</feature>
<name>A0A077LVS1_9MICO</name>
<dbReference type="RefSeq" id="WP_048554964.1">
    <property type="nucleotide sequence ID" value="NZ_HF570958.1"/>
</dbReference>
<dbReference type="PANTHER" id="PTHR32196">
    <property type="entry name" value="ABC TRANSPORTER PERMEASE PROTEIN YPHD-RELATED-RELATED"/>
    <property type="match status" value="1"/>
</dbReference>
<feature type="transmembrane region" description="Helical" evidence="12">
    <location>
        <begin position="315"/>
        <end position="334"/>
    </location>
</feature>
<dbReference type="GO" id="GO:0022857">
    <property type="term" value="F:transmembrane transporter activity"/>
    <property type="evidence" value="ECO:0007669"/>
    <property type="project" value="InterPro"/>
</dbReference>
<evidence type="ECO:0000256" key="10">
    <source>
        <dbReference type="ARBA" id="ARBA00039382"/>
    </source>
</evidence>
<dbReference type="InterPro" id="IPR001851">
    <property type="entry name" value="ABC_transp_permease"/>
</dbReference>
<feature type="transmembrane region" description="Helical" evidence="12">
    <location>
        <begin position="113"/>
        <end position="133"/>
    </location>
</feature>
<feature type="transmembrane region" description="Helical" evidence="12">
    <location>
        <begin position="179"/>
        <end position="201"/>
    </location>
</feature>
<feature type="transmembrane region" description="Helical" evidence="12">
    <location>
        <begin position="83"/>
        <end position="101"/>
    </location>
</feature>
<evidence type="ECO:0000313" key="14">
    <source>
        <dbReference type="Proteomes" id="UP000035721"/>
    </source>
</evidence>
<feature type="region of interest" description="Disordered" evidence="11">
    <location>
        <begin position="1"/>
        <end position="21"/>
    </location>
</feature>
<feature type="transmembrane region" description="Helical" evidence="12">
    <location>
        <begin position="232"/>
        <end position="250"/>
    </location>
</feature>
<dbReference type="CDD" id="cd06579">
    <property type="entry name" value="TM_PBP1_transp_AraH_like"/>
    <property type="match status" value="1"/>
</dbReference>